<gene>
    <name evidence="6" type="ORF">Airi02_024070</name>
</gene>
<dbReference type="PANTHER" id="PTHR43133">
    <property type="entry name" value="RNA POLYMERASE ECF-TYPE SIGMA FACTO"/>
    <property type="match status" value="1"/>
</dbReference>
<dbReference type="PANTHER" id="PTHR43133:SF8">
    <property type="entry name" value="RNA POLYMERASE SIGMA FACTOR HI_1459-RELATED"/>
    <property type="match status" value="1"/>
</dbReference>
<feature type="region of interest" description="Disordered" evidence="5">
    <location>
        <begin position="226"/>
        <end position="258"/>
    </location>
</feature>
<sequence>MSLTEALRTGAPDAFGALYDEYAGSLYAYCHVMVGDEAADAVRDTFIAVARHPGEAPSDDGALPVWLHALARSECVRRGALVRRPVSAPAADPLRRALTVLRPEHREALALSTVLAPEEVARVVGVARDTAEMLVRASQRRLEQAAASVGGREAHDAAMLASLSGEALHRLVTRGYEPPPRQRERVLSSCAAAERAADGALLFDAEGMPVPLDGLFHDAEEPTRPFTRVPAEEPAGPEPQVVRVSRADAKDGAKPRRRRDGLVEVAGLAACVAAATGVLVLWPSPHPSGTSNVDGTSSLIHRDQTASRSAQPVAPVQPGPPDAATSKPGTSPSPTPTTSSSNAPATTAPTTTVPPGTSAPAGPSHPGRPPKGGGPGSTHPTPPKSPPGSPTTTPTPDPTPTPSDSPTDHGPDSPAPDPSGS</sequence>
<keyword evidence="4" id="KW-0804">Transcription</keyword>
<dbReference type="RefSeq" id="WP_285570056.1">
    <property type="nucleotide sequence ID" value="NZ_BSTK01000003.1"/>
</dbReference>
<evidence type="ECO:0000256" key="3">
    <source>
        <dbReference type="ARBA" id="ARBA00023125"/>
    </source>
</evidence>
<evidence type="ECO:0000256" key="4">
    <source>
        <dbReference type="ARBA" id="ARBA00023163"/>
    </source>
</evidence>
<feature type="region of interest" description="Disordered" evidence="5">
    <location>
        <begin position="288"/>
        <end position="421"/>
    </location>
</feature>
<dbReference type="SUPFAM" id="SSF88946">
    <property type="entry name" value="Sigma2 domain of RNA polymerase sigma factors"/>
    <property type="match status" value="1"/>
</dbReference>
<dbReference type="GO" id="GO:0016987">
    <property type="term" value="F:sigma factor activity"/>
    <property type="evidence" value="ECO:0007669"/>
    <property type="project" value="UniProtKB-KW"/>
</dbReference>
<feature type="compositionally biased region" description="Basic and acidic residues" evidence="5">
    <location>
        <begin position="245"/>
        <end position="254"/>
    </location>
</feature>
<feature type="compositionally biased region" description="Low complexity" evidence="5">
    <location>
        <begin position="322"/>
        <end position="365"/>
    </location>
</feature>
<dbReference type="Proteomes" id="UP001165074">
    <property type="component" value="Unassembled WGS sequence"/>
</dbReference>
<keyword evidence="3" id="KW-0238">DNA-binding</keyword>
<dbReference type="InterPro" id="IPR013325">
    <property type="entry name" value="RNA_pol_sigma_r2"/>
</dbReference>
<evidence type="ECO:0000256" key="2">
    <source>
        <dbReference type="ARBA" id="ARBA00023082"/>
    </source>
</evidence>
<evidence type="ECO:0000256" key="1">
    <source>
        <dbReference type="ARBA" id="ARBA00023015"/>
    </source>
</evidence>
<dbReference type="Gene3D" id="1.10.1740.10">
    <property type="match status" value="1"/>
</dbReference>
<name>A0A9W6RZL6_9ACTN</name>
<dbReference type="InterPro" id="IPR039425">
    <property type="entry name" value="RNA_pol_sigma-70-like"/>
</dbReference>
<comment type="caution">
    <text evidence="6">The sequence shown here is derived from an EMBL/GenBank/DDBJ whole genome shotgun (WGS) entry which is preliminary data.</text>
</comment>
<dbReference type="GO" id="GO:0003677">
    <property type="term" value="F:DNA binding"/>
    <property type="evidence" value="ECO:0007669"/>
    <property type="project" value="UniProtKB-KW"/>
</dbReference>
<evidence type="ECO:0000313" key="7">
    <source>
        <dbReference type="Proteomes" id="UP001165074"/>
    </source>
</evidence>
<accession>A0A9W6RZL6</accession>
<keyword evidence="2" id="KW-0731">Sigma factor</keyword>
<keyword evidence="1" id="KW-0805">Transcription regulation</keyword>
<proteinExistence type="predicted"/>
<evidence type="ECO:0000313" key="6">
    <source>
        <dbReference type="EMBL" id="GLY84478.1"/>
    </source>
</evidence>
<protein>
    <submittedName>
        <fullName evidence="6">Uncharacterized protein</fullName>
    </submittedName>
</protein>
<dbReference type="GO" id="GO:0006352">
    <property type="term" value="P:DNA-templated transcription initiation"/>
    <property type="evidence" value="ECO:0007669"/>
    <property type="project" value="InterPro"/>
</dbReference>
<reference evidence="6" key="1">
    <citation type="submission" date="2023-03" db="EMBL/GenBank/DDBJ databases">
        <title>Actinoallomurus iriomotensis NBRC 103684.</title>
        <authorList>
            <person name="Ichikawa N."/>
            <person name="Sato H."/>
            <person name="Tonouchi N."/>
        </authorList>
    </citation>
    <scope>NUCLEOTIDE SEQUENCE</scope>
    <source>
        <strain evidence="6">NBRC 103684</strain>
    </source>
</reference>
<dbReference type="EMBL" id="BSTK01000003">
    <property type="protein sequence ID" value="GLY84478.1"/>
    <property type="molecule type" value="Genomic_DNA"/>
</dbReference>
<keyword evidence="7" id="KW-1185">Reference proteome</keyword>
<organism evidence="6 7">
    <name type="scientific">Actinoallomurus iriomotensis</name>
    <dbReference type="NCBI Taxonomy" id="478107"/>
    <lineage>
        <taxon>Bacteria</taxon>
        <taxon>Bacillati</taxon>
        <taxon>Actinomycetota</taxon>
        <taxon>Actinomycetes</taxon>
        <taxon>Streptosporangiales</taxon>
        <taxon>Thermomonosporaceae</taxon>
        <taxon>Actinoallomurus</taxon>
    </lineage>
</organism>
<feature type="compositionally biased region" description="Polar residues" evidence="5">
    <location>
        <begin position="288"/>
        <end position="299"/>
    </location>
</feature>
<evidence type="ECO:0000256" key="5">
    <source>
        <dbReference type="SAM" id="MobiDB-lite"/>
    </source>
</evidence>
<feature type="compositionally biased region" description="Pro residues" evidence="5">
    <location>
        <begin position="380"/>
        <end position="403"/>
    </location>
</feature>
<dbReference type="AlphaFoldDB" id="A0A9W6RZL6"/>